<dbReference type="Gene3D" id="3.40.50.720">
    <property type="entry name" value="NAD(P)-binding Rossmann-like Domain"/>
    <property type="match status" value="1"/>
</dbReference>
<dbReference type="PANTHER" id="PTHR43818:SF11">
    <property type="entry name" value="BCDNA.GH03377"/>
    <property type="match status" value="1"/>
</dbReference>
<dbReference type="Pfam" id="PF01408">
    <property type="entry name" value="GFO_IDH_MocA"/>
    <property type="match status" value="1"/>
</dbReference>
<keyword evidence="1" id="KW-0560">Oxidoreductase</keyword>
<dbReference type="InterPro" id="IPR000683">
    <property type="entry name" value="Gfo/Idh/MocA-like_OxRdtase_N"/>
</dbReference>
<feature type="domain" description="Gfo/Idh/MocA-like oxidoreductase N-terminal" evidence="2">
    <location>
        <begin position="9"/>
        <end position="138"/>
    </location>
</feature>
<evidence type="ECO:0000259" key="3">
    <source>
        <dbReference type="Pfam" id="PF22685"/>
    </source>
</evidence>
<dbReference type="InterPro" id="IPR050463">
    <property type="entry name" value="Gfo/Idh/MocA_oxidrdct_glycsds"/>
</dbReference>
<dbReference type="Gene3D" id="3.30.360.10">
    <property type="entry name" value="Dihydrodipicolinate Reductase, domain 2"/>
    <property type="match status" value="1"/>
</dbReference>
<protein>
    <recommendedName>
        <fullName evidence="6">Gfo/Idh/MocA-like oxidoreductase N-terminal domain-containing protein</fullName>
    </recommendedName>
</protein>
<keyword evidence="5" id="KW-1185">Reference proteome</keyword>
<dbReference type="SUPFAM" id="SSF51735">
    <property type="entry name" value="NAD(P)-binding Rossmann-fold domains"/>
    <property type="match status" value="1"/>
</dbReference>
<dbReference type="EMBL" id="JAACJL010000057">
    <property type="protein sequence ID" value="KAF4611602.1"/>
    <property type="molecule type" value="Genomic_DNA"/>
</dbReference>
<evidence type="ECO:0000313" key="4">
    <source>
        <dbReference type="EMBL" id="KAF4611602.1"/>
    </source>
</evidence>
<dbReference type="GO" id="GO:0000166">
    <property type="term" value="F:nucleotide binding"/>
    <property type="evidence" value="ECO:0007669"/>
    <property type="project" value="InterPro"/>
</dbReference>
<evidence type="ECO:0000256" key="1">
    <source>
        <dbReference type="ARBA" id="ARBA00023002"/>
    </source>
</evidence>
<dbReference type="GO" id="GO:0016491">
    <property type="term" value="F:oxidoreductase activity"/>
    <property type="evidence" value="ECO:0007669"/>
    <property type="project" value="UniProtKB-KW"/>
</dbReference>
<dbReference type="PANTHER" id="PTHR43818">
    <property type="entry name" value="BCDNA.GH03377"/>
    <property type="match status" value="1"/>
</dbReference>
<evidence type="ECO:0000259" key="2">
    <source>
        <dbReference type="Pfam" id="PF01408"/>
    </source>
</evidence>
<name>A0A8H4QJP8_9AGAR</name>
<gene>
    <name evidence="4" type="ORF">D9613_003916</name>
</gene>
<accession>A0A8H4QJP8</accession>
<evidence type="ECO:0008006" key="6">
    <source>
        <dbReference type="Google" id="ProtNLM"/>
    </source>
</evidence>
<sequence length="378" mass="41148">MPESKSPLKVGFIGLSSRGWASDVLAPALTQPSLRDKYDLVAVSTTSEASAQASAQKYSQVVGHPVKAYHGSSSSIASDPEIDVIGVSVRVTHHKEVVLPVIEAKKDFWLEWPAGRNTLETKAIAQAARKNGVRSIIGFQSRYSAALQKVKELLASGVIGTVRSSHVVAHIGKELGIWPPVLREASEYGMLPLEKKNGKSPFTPILRALFKLPPRSTHADPQFDFIRIDPSSFGTFVDADGKPTGKTLEVNIPDHFAITGFLKSGALVNLFWRDGYSSGPETGRRQFVWEIDGEDGTIRMEGNGLYGAFPGSQEPDLFLNGKKVEFQAGNPFLSVTAAWQEFAKGKTGDYPTIDDAVKHHELLDAIELSAKEGRRIIL</sequence>
<comment type="caution">
    <text evidence="4">The sequence shown here is derived from an EMBL/GenBank/DDBJ whole genome shotgun (WGS) entry which is preliminary data.</text>
</comment>
<dbReference type="InterPro" id="IPR055080">
    <property type="entry name" value="Gal80p-like_C"/>
</dbReference>
<evidence type="ECO:0000313" key="5">
    <source>
        <dbReference type="Proteomes" id="UP000521872"/>
    </source>
</evidence>
<dbReference type="InterPro" id="IPR036291">
    <property type="entry name" value="NAD(P)-bd_dom_sf"/>
</dbReference>
<dbReference type="Proteomes" id="UP000521872">
    <property type="component" value="Unassembled WGS sequence"/>
</dbReference>
<proteinExistence type="predicted"/>
<dbReference type="AlphaFoldDB" id="A0A8H4QJP8"/>
<feature type="domain" description="Gal80p-like C-terminal" evidence="3">
    <location>
        <begin position="236"/>
        <end position="302"/>
    </location>
</feature>
<dbReference type="SUPFAM" id="SSF55347">
    <property type="entry name" value="Glyceraldehyde-3-phosphate dehydrogenase-like, C-terminal domain"/>
    <property type="match status" value="1"/>
</dbReference>
<dbReference type="Pfam" id="PF22685">
    <property type="entry name" value="Gal80p_C-like"/>
    <property type="match status" value="1"/>
</dbReference>
<reference evidence="4 5" key="1">
    <citation type="submission" date="2019-12" db="EMBL/GenBank/DDBJ databases">
        <authorList>
            <person name="Floudas D."/>
            <person name="Bentzer J."/>
            <person name="Ahren D."/>
            <person name="Johansson T."/>
            <person name="Persson P."/>
            <person name="Tunlid A."/>
        </authorList>
    </citation>
    <scope>NUCLEOTIDE SEQUENCE [LARGE SCALE GENOMIC DNA]</scope>
    <source>
        <strain evidence="4 5">CBS 102.39</strain>
    </source>
</reference>
<organism evidence="4 5">
    <name type="scientific">Agrocybe pediades</name>
    <dbReference type="NCBI Taxonomy" id="84607"/>
    <lineage>
        <taxon>Eukaryota</taxon>
        <taxon>Fungi</taxon>
        <taxon>Dikarya</taxon>
        <taxon>Basidiomycota</taxon>
        <taxon>Agaricomycotina</taxon>
        <taxon>Agaricomycetes</taxon>
        <taxon>Agaricomycetidae</taxon>
        <taxon>Agaricales</taxon>
        <taxon>Agaricineae</taxon>
        <taxon>Strophariaceae</taxon>
        <taxon>Agrocybe</taxon>
    </lineage>
</organism>